<evidence type="ECO:0000313" key="1">
    <source>
        <dbReference type="EMBL" id="NNM44603.1"/>
    </source>
</evidence>
<proteinExistence type="predicted"/>
<evidence type="ECO:0000313" key="2">
    <source>
        <dbReference type="Proteomes" id="UP000588586"/>
    </source>
</evidence>
<accession>A0A849HD81</accession>
<dbReference type="Proteomes" id="UP000588586">
    <property type="component" value="Unassembled WGS sequence"/>
</dbReference>
<reference evidence="1 2" key="1">
    <citation type="submission" date="2020-04" db="EMBL/GenBank/DDBJ databases">
        <title>Knoellia sp. isolate from air conditioner.</title>
        <authorList>
            <person name="Chea S."/>
            <person name="Kim D.-U."/>
        </authorList>
    </citation>
    <scope>NUCLEOTIDE SEQUENCE [LARGE SCALE GENOMIC DNA]</scope>
    <source>
        <strain evidence="1 2">DB2414S</strain>
    </source>
</reference>
<dbReference type="AlphaFoldDB" id="A0A849HD81"/>
<comment type="caution">
    <text evidence="1">The sequence shown here is derived from an EMBL/GenBank/DDBJ whole genome shotgun (WGS) entry which is preliminary data.</text>
</comment>
<sequence length="65" mass="7236">MTEGNAPAAEPSWHTEFRAKYGQAALDQVKAEIAKAPPLSDAQVARLRRIFTANRARRDLEGRDD</sequence>
<protein>
    <submittedName>
        <fullName evidence="1">Uncharacterized protein</fullName>
    </submittedName>
</protein>
<gene>
    <name evidence="1" type="ORF">HJG52_01100</name>
</gene>
<name>A0A849HD81_9MICO</name>
<keyword evidence="2" id="KW-1185">Reference proteome</keyword>
<organism evidence="1 2">
    <name type="scientific">Knoellia koreensis</name>
    <dbReference type="NCBI Taxonomy" id="2730921"/>
    <lineage>
        <taxon>Bacteria</taxon>
        <taxon>Bacillati</taxon>
        <taxon>Actinomycetota</taxon>
        <taxon>Actinomycetes</taxon>
        <taxon>Micrococcales</taxon>
        <taxon>Intrasporangiaceae</taxon>
        <taxon>Knoellia</taxon>
    </lineage>
</organism>
<dbReference type="RefSeq" id="WP_171241741.1">
    <property type="nucleotide sequence ID" value="NZ_JABEPQ010000001.1"/>
</dbReference>
<dbReference type="EMBL" id="JABEPQ010000001">
    <property type="protein sequence ID" value="NNM44603.1"/>
    <property type="molecule type" value="Genomic_DNA"/>
</dbReference>